<gene>
    <name evidence="2" type="ORF">C4K07_3014</name>
</gene>
<feature type="domain" description="Fimbrial-type adhesion" evidence="1">
    <location>
        <begin position="202"/>
        <end position="338"/>
    </location>
</feature>
<dbReference type="RefSeq" id="WP_124301571.1">
    <property type="nucleotide sequence ID" value="NZ_CP027750.1"/>
</dbReference>
<evidence type="ECO:0000259" key="1">
    <source>
        <dbReference type="Pfam" id="PF00419"/>
    </source>
</evidence>
<dbReference type="GO" id="GO:0007155">
    <property type="term" value="P:cell adhesion"/>
    <property type="evidence" value="ECO:0007669"/>
    <property type="project" value="InterPro"/>
</dbReference>
<dbReference type="Pfam" id="PF00419">
    <property type="entry name" value="Fimbrial"/>
    <property type="match status" value="1"/>
</dbReference>
<organism evidence="2 3">
    <name type="scientific">Pseudomonas chlororaphis subsp. aureofaciens</name>
    <dbReference type="NCBI Taxonomy" id="587851"/>
    <lineage>
        <taxon>Bacteria</taxon>
        <taxon>Pseudomonadati</taxon>
        <taxon>Pseudomonadota</taxon>
        <taxon>Gammaproteobacteria</taxon>
        <taxon>Pseudomonadales</taxon>
        <taxon>Pseudomonadaceae</taxon>
        <taxon>Pseudomonas</taxon>
    </lineage>
</organism>
<dbReference type="SUPFAM" id="SSF49401">
    <property type="entry name" value="Bacterial adhesins"/>
    <property type="match status" value="1"/>
</dbReference>
<dbReference type="InterPro" id="IPR000259">
    <property type="entry name" value="Adhesion_dom_fimbrial"/>
</dbReference>
<sequence>MPFNLKGFVMITRKLLAVCLLFFLSIPSSYALKCQKKGTSAINDSISITTTVAIMNSMPAGTILWRQPVQDIEVECWVDLNGYPAENIYFYINPAKTNLGPDIDIGVTYAGKDYLYSSLTGGKLDIGWRVNGCGIGDTCGWYKESKKMSYSLFFSKKSPAGANKDGPLSPINNYRAFQFDGVGGVRPGGSYNLTVNGLNNFRYVPCTSTIGISPSTVNFGKLSNANAQIGATITSVPFSINEQRDCDASYGLNANLEPLNGTLSSTRDTLIPSNNTSVGISLIKADDQTAVKFKEEFALIPTTTSRNNSRRLLARLKWMTAPKLGPFNAGAVLNIYYK</sequence>
<accession>A0AAD0ZIL2</accession>
<dbReference type="Gene3D" id="2.60.40.1090">
    <property type="entry name" value="Fimbrial-type adhesion domain"/>
    <property type="match status" value="1"/>
</dbReference>
<dbReference type="InterPro" id="IPR036937">
    <property type="entry name" value="Adhesion_dom_fimbrial_sf"/>
</dbReference>
<proteinExistence type="predicted"/>
<evidence type="ECO:0000313" key="2">
    <source>
        <dbReference type="EMBL" id="AZE29799.1"/>
    </source>
</evidence>
<dbReference type="EMBL" id="CP027750">
    <property type="protein sequence ID" value="AZE29799.1"/>
    <property type="molecule type" value="Genomic_DNA"/>
</dbReference>
<dbReference type="Proteomes" id="UP000280455">
    <property type="component" value="Chromosome"/>
</dbReference>
<reference evidence="2 3" key="1">
    <citation type="submission" date="2018-03" db="EMBL/GenBank/DDBJ databases">
        <title>Diversity of phytobeneficial traits revealed by whole-genome analysis of worldwide-isolated phenazine-producing Pseudomonas spp.</title>
        <authorList>
            <person name="Biessy A."/>
            <person name="Novinscak A."/>
            <person name="Blom J."/>
            <person name="Leger G."/>
            <person name="Thomashow L.S."/>
            <person name="Cazorla F.M."/>
            <person name="Josic D."/>
            <person name="Filion M."/>
        </authorList>
    </citation>
    <scope>NUCLEOTIDE SEQUENCE [LARGE SCALE GENOMIC DNA]</scope>
    <source>
        <strain evidence="2 3">ChPhzS24</strain>
    </source>
</reference>
<protein>
    <recommendedName>
        <fullName evidence="1">Fimbrial-type adhesion domain-containing protein</fullName>
    </recommendedName>
</protein>
<dbReference type="AlphaFoldDB" id="A0AAD0ZIL2"/>
<dbReference type="GO" id="GO:0009289">
    <property type="term" value="C:pilus"/>
    <property type="evidence" value="ECO:0007669"/>
    <property type="project" value="InterPro"/>
</dbReference>
<name>A0AAD0ZIL2_9PSED</name>
<evidence type="ECO:0000313" key="3">
    <source>
        <dbReference type="Proteomes" id="UP000280455"/>
    </source>
</evidence>
<dbReference type="InterPro" id="IPR008966">
    <property type="entry name" value="Adhesion_dom_sf"/>
</dbReference>